<dbReference type="EMBL" id="BMUL01000004">
    <property type="protein sequence ID" value="GHA77290.1"/>
    <property type="molecule type" value="Genomic_DNA"/>
</dbReference>
<proteinExistence type="predicted"/>
<dbReference type="AlphaFoldDB" id="A0A918SYZ4"/>
<dbReference type="RefSeq" id="WP_189976246.1">
    <property type="nucleotide sequence ID" value="NZ_BMUL01000004.1"/>
</dbReference>
<gene>
    <name evidence="1" type="ORF">GCM10010305_20220</name>
</gene>
<dbReference type="Pfam" id="PF21790">
    <property type="entry name" value="OGG"/>
    <property type="match status" value="1"/>
</dbReference>
<keyword evidence="2" id="KW-1185">Reference proteome</keyword>
<comment type="caution">
    <text evidence="1">The sequence shown here is derived from an EMBL/GenBank/DDBJ whole genome shotgun (WGS) entry which is preliminary data.</text>
</comment>
<reference evidence="1" key="1">
    <citation type="journal article" date="2014" name="Int. J. Syst. Evol. Microbiol.">
        <title>Complete genome sequence of Corynebacterium casei LMG S-19264T (=DSM 44701T), isolated from a smear-ripened cheese.</title>
        <authorList>
            <consortium name="US DOE Joint Genome Institute (JGI-PGF)"/>
            <person name="Walter F."/>
            <person name="Albersmeier A."/>
            <person name="Kalinowski J."/>
            <person name="Ruckert C."/>
        </authorList>
    </citation>
    <scope>NUCLEOTIDE SEQUENCE</scope>
    <source>
        <strain evidence="1">JCM 4518</strain>
    </source>
</reference>
<protein>
    <submittedName>
        <fullName evidence="1">Uncharacterized protein</fullName>
    </submittedName>
</protein>
<evidence type="ECO:0000313" key="1">
    <source>
        <dbReference type="EMBL" id="GHA77290.1"/>
    </source>
</evidence>
<reference evidence="1" key="2">
    <citation type="submission" date="2020-09" db="EMBL/GenBank/DDBJ databases">
        <authorList>
            <person name="Sun Q."/>
            <person name="Ohkuma M."/>
        </authorList>
    </citation>
    <scope>NUCLEOTIDE SEQUENCE</scope>
    <source>
        <strain evidence="1">JCM 4518</strain>
    </source>
</reference>
<dbReference type="InterPro" id="IPR048868">
    <property type="entry name" value="OGG-like_put"/>
</dbReference>
<name>A0A918SYZ4_9ACTN</name>
<sequence>MGRQDLADALDGALLERPLPADAVRVLGAWPAGAGARYAAGTGGHSVEYVPARWADVTAWPDRFGDRSGTETARVSRDQVVAAVREAVEHGRWAEALTASYVWGQGRTGYGPHRLRAILAGSGTSESLASAGRTLQEDGAVAAYGALRGAVKGLGPAFFTKFLFFLDLAVHPSAAPRALILDQRVARVLRAHATRTGQEAGLPSAAGTAAWTWSDSNWTPHRYEIYLRWITAASNQLAASAPDWADAGPDVLELALFEGVWNPAAPA</sequence>
<evidence type="ECO:0000313" key="2">
    <source>
        <dbReference type="Proteomes" id="UP000644020"/>
    </source>
</evidence>
<dbReference type="Proteomes" id="UP000644020">
    <property type="component" value="Unassembled WGS sequence"/>
</dbReference>
<accession>A0A918SYZ4</accession>
<organism evidence="1 2">
    <name type="scientific">Streptomyces termitum</name>
    <dbReference type="NCBI Taxonomy" id="67368"/>
    <lineage>
        <taxon>Bacteria</taxon>
        <taxon>Bacillati</taxon>
        <taxon>Actinomycetota</taxon>
        <taxon>Actinomycetes</taxon>
        <taxon>Kitasatosporales</taxon>
        <taxon>Streptomycetaceae</taxon>
        <taxon>Streptomyces</taxon>
    </lineage>
</organism>